<dbReference type="PROSITE" id="PS00622">
    <property type="entry name" value="HTH_LUXR_1"/>
    <property type="match status" value="1"/>
</dbReference>
<evidence type="ECO:0000256" key="1">
    <source>
        <dbReference type="ARBA" id="ARBA00023015"/>
    </source>
</evidence>
<feature type="domain" description="Response regulatory" evidence="7">
    <location>
        <begin position="10"/>
        <end position="121"/>
    </location>
</feature>
<evidence type="ECO:0000259" key="7">
    <source>
        <dbReference type="PROSITE" id="PS50110"/>
    </source>
</evidence>
<comment type="caution">
    <text evidence="8">The sequence shown here is derived from an EMBL/GenBank/DDBJ whole genome shotgun (WGS) entry which is preliminary data.</text>
</comment>
<dbReference type="CDD" id="cd06170">
    <property type="entry name" value="LuxR_C_like"/>
    <property type="match status" value="1"/>
</dbReference>
<dbReference type="InterPro" id="IPR001789">
    <property type="entry name" value="Sig_transdc_resp-reg_receiver"/>
</dbReference>
<dbReference type="InterPro" id="IPR011006">
    <property type="entry name" value="CheY-like_superfamily"/>
</dbReference>
<dbReference type="PROSITE" id="PS50110">
    <property type="entry name" value="RESPONSE_REGULATORY"/>
    <property type="match status" value="1"/>
</dbReference>
<feature type="domain" description="HTH luxR-type" evidence="6">
    <location>
        <begin position="162"/>
        <end position="227"/>
    </location>
</feature>
<dbReference type="Gene3D" id="1.10.10.10">
    <property type="entry name" value="Winged helix-like DNA-binding domain superfamily/Winged helix DNA-binding domain"/>
    <property type="match status" value="1"/>
</dbReference>
<evidence type="ECO:0000313" key="9">
    <source>
        <dbReference type="Proteomes" id="UP000035720"/>
    </source>
</evidence>
<dbReference type="InterPro" id="IPR036388">
    <property type="entry name" value="WH-like_DNA-bd_sf"/>
</dbReference>
<evidence type="ECO:0000313" key="8">
    <source>
        <dbReference type="EMBL" id="CCI54451.1"/>
    </source>
</evidence>
<evidence type="ECO:0000259" key="6">
    <source>
        <dbReference type="PROSITE" id="PS50043"/>
    </source>
</evidence>
<protein>
    <submittedName>
        <fullName evidence="8">Putative two-component response regulator</fullName>
    </submittedName>
</protein>
<evidence type="ECO:0000256" key="4">
    <source>
        <dbReference type="PROSITE-ProRule" id="PRU00169"/>
    </source>
</evidence>
<dbReference type="GO" id="GO:0003677">
    <property type="term" value="F:DNA binding"/>
    <property type="evidence" value="ECO:0007669"/>
    <property type="project" value="UniProtKB-KW"/>
</dbReference>
<dbReference type="Pfam" id="PF00196">
    <property type="entry name" value="GerE"/>
    <property type="match status" value="1"/>
</dbReference>
<evidence type="ECO:0000256" key="3">
    <source>
        <dbReference type="ARBA" id="ARBA00023163"/>
    </source>
</evidence>
<keyword evidence="2" id="KW-0238">DNA-binding</keyword>
<dbReference type="GO" id="GO:0006355">
    <property type="term" value="P:regulation of DNA-templated transcription"/>
    <property type="evidence" value="ECO:0007669"/>
    <property type="project" value="InterPro"/>
</dbReference>
<dbReference type="InterPro" id="IPR016032">
    <property type="entry name" value="Sig_transdc_resp-reg_C-effctor"/>
</dbReference>
<dbReference type="SMART" id="SM00421">
    <property type="entry name" value="HTH_LUXR"/>
    <property type="match status" value="1"/>
</dbReference>
<dbReference type="EMBL" id="CAJC01000186">
    <property type="protein sequence ID" value="CCI54451.1"/>
    <property type="molecule type" value="Genomic_DNA"/>
</dbReference>
<dbReference type="PANTHER" id="PTHR44688">
    <property type="entry name" value="DNA-BINDING TRANSCRIPTIONAL ACTIVATOR DEVR_DOSR"/>
    <property type="match status" value="1"/>
</dbReference>
<name>A0A077MAT5_9MICO</name>
<evidence type="ECO:0000256" key="5">
    <source>
        <dbReference type="SAM" id="MobiDB-lite"/>
    </source>
</evidence>
<keyword evidence="1" id="KW-0805">Transcription regulation</keyword>
<dbReference type="RefSeq" id="WP_084733716.1">
    <property type="nucleotide sequence ID" value="NZ_HF571038.1"/>
</dbReference>
<feature type="modified residue" description="4-aspartylphosphate" evidence="4">
    <location>
        <position position="56"/>
    </location>
</feature>
<keyword evidence="9" id="KW-1185">Reference proteome</keyword>
<organism evidence="8 9">
    <name type="scientific">Nostocoides jenkinsii Ben 74</name>
    <dbReference type="NCBI Taxonomy" id="1193518"/>
    <lineage>
        <taxon>Bacteria</taxon>
        <taxon>Bacillati</taxon>
        <taxon>Actinomycetota</taxon>
        <taxon>Actinomycetes</taxon>
        <taxon>Micrococcales</taxon>
        <taxon>Intrasporangiaceae</taxon>
        <taxon>Nostocoides</taxon>
    </lineage>
</organism>
<dbReference type="Proteomes" id="UP000035720">
    <property type="component" value="Unassembled WGS sequence"/>
</dbReference>
<dbReference type="PRINTS" id="PR00038">
    <property type="entry name" value="HTHLUXR"/>
</dbReference>
<dbReference type="PROSITE" id="PS50043">
    <property type="entry name" value="HTH_LUXR_2"/>
    <property type="match status" value="1"/>
</dbReference>
<dbReference type="GO" id="GO:0000160">
    <property type="term" value="P:phosphorelay signal transduction system"/>
    <property type="evidence" value="ECO:0007669"/>
    <property type="project" value="InterPro"/>
</dbReference>
<dbReference type="STRING" id="1193518.BN13_720005"/>
<dbReference type="AlphaFoldDB" id="A0A077MAT5"/>
<keyword evidence="4" id="KW-0597">Phosphoprotein</keyword>
<evidence type="ECO:0000256" key="2">
    <source>
        <dbReference type="ARBA" id="ARBA00023125"/>
    </source>
</evidence>
<sequence length="239" mass="25946">MGLPPRPPITVAIINDYELVVRGLAEMLADYPGRVDLVEFDVRADVAKPVDVALYDTFAPARREEAALSDVIASPAVGKVIVYSWGGQPDRVDNAFALGADGFVSKATSALEMVEAIERVHGGEQVRRDHPVAPASADVDDPNGRIRQEPSPVEPPSRKRSWPGQAEGLTEREAEIIALITRGLSNKDIAARCFLSINSVKSYIRSAYRRMGVTSRSQAVLWGVRHGMAMEPPSRTTCA</sequence>
<reference evidence="8 9" key="1">
    <citation type="journal article" date="2013" name="ISME J.">
        <title>A metabolic model for members of the genus Tetrasphaera involved in enhanced biological phosphorus removal.</title>
        <authorList>
            <person name="Kristiansen R."/>
            <person name="Nguyen H.T.T."/>
            <person name="Saunders A.M."/>
            <person name="Nielsen J.L."/>
            <person name="Wimmer R."/>
            <person name="Le V.Q."/>
            <person name="McIlroy S.J."/>
            <person name="Petrovski S."/>
            <person name="Seviour R.J."/>
            <person name="Calteau A."/>
            <person name="Nielsen K.L."/>
            <person name="Nielsen P.H."/>
        </authorList>
    </citation>
    <scope>NUCLEOTIDE SEQUENCE [LARGE SCALE GENOMIC DNA]</scope>
    <source>
        <strain evidence="8 9">Ben 74</strain>
    </source>
</reference>
<dbReference type="Gene3D" id="3.40.50.2300">
    <property type="match status" value="1"/>
</dbReference>
<proteinExistence type="predicted"/>
<gene>
    <name evidence="8" type="ORF">BN13_720005</name>
</gene>
<dbReference type="InterPro" id="IPR000792">
    <property type="entry name" value="Tscrpt_reg_LuxR_C"/>
</dbReference>
<dbReference type="SUPFAM" id="SSF52172">
    <property type="entry name" value="CheY-like"/>
    <property type="match status" value="1"/>
</dbReference>
<dbReference type="SUPFAM" id="SSF46894">
    <property type="entry name" value="C-terminal effector domain of the bipartite response regulators"/>
    <property type="match status" value="1"/>
</dbReference>
<feature type="region of interest" description="Disordered" evidence="5">
    <location>
        <begin position="122"/>
        <end position="167"/>
    </location>
</feature>
<accession>A0A077MAT5</accession>
<dbReference type="OrthoDB" id="9816529at2"/>
<keyword evidence="3" id="KW-0804">Transcription</keyword>
<feature type="compositionally biased region" description="Basic and acidic residues" evidence="5">
    <location>
        <begin position="122"/>
        <end position="131"/>
    </location>
</feature>
<dbReference type="PANTHER" id="PTHR44688:SF16">
    <property type="entry name" value="DNA-BINDING TRANSCRIPTIONAL ACTIVATOR DEVR_DOSR"/>
    <property type="match status" value="1"/>
</dbReference>